<organism evidence="1 2">
    <name type="scientific">Bellilinea caldifistulae</name>
    <dbReference type="NCBI Taxonomy" id="360411"/>
    <lineage>
        <taxon>Bacteria</taxon>
        <taxon>Bacillati</taxon>
        <taxon>Chloroflexota</taxon>
        <taxon>Anaerolineae</taxon>
        <taxon>Anaerolineales</taxon>
        <taxon>Anaerolineaceae</taxon>
        <taxon>Bellilinea</taxon>
    </lineage>
</organism>
<dbReference type="RefSeq" id="WP_061918813.1">
    <property type="nucleotide sequence ID" value="NZ_DF967971.1"/>
</dbReference>
<evidence type="ECO:0000313" key="1">
    <source>
        <dbReference type="EMBL" id="KPL74531.1"/>
    </source>
</evidence>
<dbReference type="EMBL" id="LGHJ01000017">
    <property type="protein sequence ID" value="KPL74531.1"/>
    <property type="molecule type" value="Genomic_DNA"/>
</dbReference>
<proteinExistence type="predicted"/>
<keyword evidence="2" id="KW-1185">Reference proteome</keyword>
<name>A0A0P6X549_9CHLR</name>
<dbReference type="AlphaFoldDB" id="A0A0P6X549"/>
<dbReference type="Gene3D" id="2.60.120.40">
    <property type="match status" value="1"/>
</dbReference>
<accession>A0A0P6X549</accession>
<dbReference type="SUPFAM" id="SSF49842">
    <property type="entry name" value="TNF-like"/>
    <property type="match status" value="1"/>
</dbReference>
<comment type="caution">
    <text evidence="1">The sequence shown here is derived from an EMBL/GenBank/DDBJ whole genome shotgun (WGS) entry which is preliminary data.</text>
</comment>
<reference evidence="1 2" key="1">
    <citation type="submission" date="2015-07" db="EMBL/GenBank/DDBJ databases">
        <title>Draft genome of Bellilinea caldifistulae DSM 17877.</title>
        <authorList>
            <person name="Hemp J."/>
            <person name="Ward L.M."/>
            <person name="Pace L.A."/>
            <person name="Fischer W.W."/>
        </authorList>
    </citation>
    <scope>NUCLEOTIDE SEQUENCE [LARGE SCALE GENOMIC DNA]</scope>
    <source>
        <strain evidence="1 2">GOMI-1</strain>
    </source>
</reference>
<dbReference type="InterPro" id="IPR008983">
    <property type="entry name" value="Tumour_necrosis_fac-like_dom"/>
</dbReference>
<dbReference type="STRING" id="360411.AC812_12095"/>
<dbReference type="Proteomes" id="UP000050514">
    <property type="component" value="Unassembled WGS sequence"/>
</dbReference>
<protein>
    <submittedName>
        <fullName evidence="1">Uncharacterized protein</fullName>
    </submittedName>
</protein>
<dbReference type="OrthoDB" id="3469224at2"/>
<sequence length="694" mass="73701">MDKLRIGELYAKLKPRILELINTIGGGTGPFAPTPHGLNSPHHTGSLDDNQAPQFLKIDGTRDLIGNLNVANGITIDGVDISALSAAYDAHLITDAHTIYAHAEGSGTRRAYEAGRLNRSILAGNGLTGGGLLTTDQTLSVLLNASWSGLSVDGNGLRINTAAAFTWTNDHVFQGLTKTRHLYPELTDTYDLGSSTLLWRKGWLSELDAILFSQNTVTLLGGWLLISKDEGALAANVAPADTQIDFGKTMTPGDFVLIRAAGQVEYMRVGTLVGGTTYNVTRNLDGSGANTWSSGTPFAVLGQSGQGRIELNAYDTPRIQLIRQGATYNAQTEIIRIGDLNGNWGYSAQKWGVAIGEYASGKANITIDQDGIIRIRNYATDVIKLSGTDATIENVLKIAGTSSAIAIGNPPPTSSTAGTGLWIDRTGLYGLNASVRQAYFGSDGKLYAGGGNVIIDANGISLNVADDGIPHNSLTLKFIDFSTSTKYGDIGMWYHGQLAIQAATAVFISSYDIVCNSNAIDLEADTIRLEPQTFEVGNTTNVEITGYIAKSTAIACRAYRSTDQPISSGAWTTISFSGVGWDSHPSGISDQWSSGTPTRLTCQVSGLYLITGQLSFAGNATGRRIGRIYLNGSTEIALQSHPATSTNPIHITLSVLRILNSGDYIELGAYQDSGSSLNVLTGSFTPVLSWTRIV</sequence>
<dbReference type="PATRIC" id="fig|360411.5.peg.2240"/>
<evidence type="ECO:0000313" key="2">
    <source>
        <dbReference type="Proteomes" id="UP000050514"/>
    </source>
</evidence>
<gene>
    <name evidence="1" type="ORF">AC812_12095</name>
</gene>